<dbReference type="PANTHER" id="PTHR47089:SF1">
    <property type="entry name" value="GUANOSINE ABC TRANSPORTER PERMEASE PROTEIN NUPP"/>
    <property type="match status" value="1"/>
</dbReference>
<dbReference type="CDD" id="cd06580">
    <property type="entry name" value="TM_PBP1_transp_TpRbsC_like"/>
    <property type="match status" value="1"/>
</dbReference>
<sequence length="349" mass="37304">MSNRFKNLIVPVLAVVLGMLVGTIIMLVTGYDAGAAFSALFEGAFGDIYYTGETIRQVTPYILAGLAVGFAFKTGLFNIGVEGQLIVGWLASVWVGVAFDLPKIIHLPLAVLAAAAAGALWAFIPGFLKARFRVHEVIVTIMLNYVALHLSNYLIRTVLSEKSDRTPNIHDTASLKSPFLEGLTDYSRLHWGIVIALICVFIMWFILQKTTLGYELKAVGFNQHASEYAGMNVRKNIILSMVISGAFAGLAGAMEGLGTFGYAPVRGGFTGVGFDGIAVALLGGSAPIGIVLAALLFGSLKVGALNMPLEAGVPNELVDIIIALIVFFVGASYMIRIFIERLSKKKGVK</sequence>
<dbReference type="GO" id="GO:0005886">
    <property type="term" value="C:plasma membrane"/>
    <property type="evidence" value="ECO:0007669"/>
    <property type="project" value="UniProtKB-SubCell"/>
</dbReference>
<gene>
    <name evidence="7" type="ORF">FSZ17_10210</name>
</gene>
<dbReference type="EMBL" id="CP042593">
    <property type="protein sequence ID" value="QED47605.1"/>
    <property type="molecule type" value="Genomic_DNA"/>
</dbReference>
<evidence type="ECO:0000256" key="4">
    <source>
        <dbReference type="ARBA" id="ARBA00022989"/>
    </source>
</evidence>
<keyword evidence="4 6" id="KW-1133">Transmembrane helix</keyword>
<dbReference type="Pfam" id="PF02653">
    <property type="entry name" value="BPD_transp_2"/>
    <property type="match status" value="1"/>
</dbReference>
<evidence type="ECO:0000313" key="8">
    <source>
        <dbReference type="Proteomes" id="UP000321555"/>
    </source>
</evidence>
<keyword evidence="2" id="KW-1003">Cell membrane</keyword>
<dbReference type="InterPro" id="IPR001851">
    <property type="entry name" value="ABC_transp_permease"/>
</dbReference>
<protein>
    <submittedName>
        <fullName evidence="7">ABC transporter permease</fullName>
    </submittedName>
</protein>
<evidence type="ECO:0000313" key="7">
    <source>
        <dbReference type="EMBL" id="QED47605.1"/>
    </source>
</evidence>
<dbReference type="OrthoDB" id="45037at2"/>
<feature type="transmembrane region" description="Helical" evidence="6">
    <location>
        <begin position="134"/>
        <end position="155"/>
    </location>
</feature>
<proteinExistence type="predicted"/>
<feature type="transmembrane region" description="Helical" evidence="6">
    <location>
        <begin position="277"/>
        <end position="300"/>
    </location>
</feature>
<dbReference type="GO" id="GO:0022857">
    <property type="term" value="F:transmembrane transporter activity"/>
    <property type="evidence" value="ECO:0007669"/>
    <property type="project" value="InterPro"/>
</dbReference>
<evidence type="ECO:0000256" key="2">
    <source>
        <dbReference type="ARBA" id="ARBA00022475"/>
    </source>
</evidence>
<dbReference type="Proteomes" id="UP000321555">
    <property type="component" value="Chromosome"/>
</dbReference>
<feature type="transmembrane region" description="Helical" evidence="6">
    <location>
        <begin position="109"/>
        <end position="128"/>
    </location>
</feature>
<feature type="transmembrane region" description="Helical" evidence="6">
    <location>
        <begin position="7"/>
        <end position="27"/>
    </location>
</feature>
<dbReference type="STRING" id="1742359.GCA_001439625_00482"/>
<accession>A0A5B8Z3G8</accession>
<evidence type="ECO:0000256" key="3">
    <source>
        <dbReference type="ARBA" id="ARBA00022692"/>
    </source>
</evidence>
<evidence type="ECO:0000256" key="5">
    <source>
        <dbReference type="ARBA" id="ARBA00023136"/>
    </source>
</evidence>
<feature type="transmembrane region" description="Helical" evidence="6">
    <location>
        <begin position="320"/>
        <end position="339"/>
    </location>
</feature>
<dbReference type="RefSeq" id="WP_057769939.1">
    <property type="nucleotide sequence ID" value="NZ_CP042593.1"/>
</dbReference>
<dbReference type="PANTHER" id="PTHR47089">
    <property type="entry name" value="ABC TRANSPORTER, PERMEASE PROTEIN"/>
    <property type="match status" value="1"/>
</dbReference>
<keyword evidence="5 6" id="KW-0472">Membrane</keyword>
<keyword evidence="3 6" id="KW-0812">Transmembrane</keyword>
<comment type="subcellular location">
    <subcellularLocation>
        <location evidence="1">Cell membrane</location>
        <topology evidence="1">Multi-pass membrane protein</topology>
    </subcellularLocation>
</comment>
<dbReference type="KEGG" id="bda:FSZ17_10210"/>
<name>A0A5B8Z3G8_CYTDA</name>
<evidence type="ECO:0000256" key="1">
    <source>
        <dbReference type="ARBA" id="ARBA00004651"/>
    </source>
</evidence>
<feature type="transmembrane region" description="Helical" evidence="6">
    <location>
        <begin position="189"/>
        <end position="207"/>
    </location>
</feature>
<evidence type="ECO:0000256" key="6">
    <source>
        <dbReference type="SAM" id="Phobius"/>
    </source>
</evidence>
<dbReference type="AlphaFoldDB" id="A0A5B8Z3G8"/>
<reference evidence="8" key="1">
    <citation type="submission" date="2019-08" db="EMBL/GenBank/DDBJ databases">
        <authorList>
            <person name="Zheng X."/>
        </authorList>
    </citation>
    <scope>NUCLEOTIDE SEQUENCE [LARGE SCALE GENOMIC DNA]</scope>
    <source>
        <strain evidence="8">FJAT-25496</strain>
    </source>
</reference>
<keyword evidence="8" id="KW-1185">Reference proteome</keyword>
<organism evidence="7 8">
    <name type="scientific">Cytobacillus dafuensis</name>
    <name type="common">Bacillus dafuensis</name>
    <dbReference type="NCBI Taxonomy" id="1742359"/>
    <lineage>
        <taxon>Bacteria</taxon>
        <taxon>Bacillati</taxon>
        <taxon>Bacillota</taxon>
        <taxon>Bacilli</taxon>
        <taxon>Bacillales</taxon>
        <taxon>Bacillaceae</taxon>
        <taxon>Cytobacillus</taxon>
    </lineage>
</organism>
<feature type="transmembrane region" description="Helical" evidence="6">
    <location>
        <begin position="85"/>
        <end position="102"/>
    </location>
</feature>
<feature type="transmembrane region" description="Helical" evidence="6">
    <location>
        <begin position="237"/>
        <end position="265"/>
    </location>
</feature>